<feature type="non-terminal residue" evidence="1">
    <location>
        <position position="78"/>
    </location>
</feature>
<name>A0A6H5GC92_9HEMI</name>
<reference evidence="1 2" key="1">
    <citation type="submission" date="2020-02" db="EMBL/GenBank/DDBJ databases">
        <authorList>
            <person name="Ferguson B K."/>
        </authorList>
    </citation>
    <scope>NUCLEOTIDE SEQUENCE [LARGE SCALE GENOMIC DNA]</scope>
</reference>
<dbReference type="Proteomes" id="UP000479000">
    <property type="component" value="Unassembled WGS sequence"/>
</dbReference>
<evidence type="ECO:0000313" key="2">
    <source>
        <dbReference type="Proteomes" id="UP000479000"/>
    </source>
</evidence>
<proteinExistence type="predicted"/>
<dbReference type="AlphaFoldDB" id="A0A6H5GC92"/>
<evidence type="ECO:0000313" key="1">
    <source>
        <dbReference type="EMBL" id="CAA9999295.1"/>
    </source>
</evidence>
<dbReference type="EMBL" id="CADCXU010008594">
    <property type="protein sequence ID" value="CAA9999295.1"/>
    <property type="molecule type" value="Genomic_DNA"/>
</dbReference>
<organism evidence="1 2">
    <name type="scientific">Nesidiocoris tenuis</name>
    <dbReference type="NCBI Taxonomy" id="355587"/>
    <lineage>
        <taxon>Eukaryota</taxon>
        <taxon>Metazoa</taxon>
        <taxon>Ecdysozoa</taxon>
        <taxon>Arthropoda</taxon>
        <taxon>Hexapoda</taxon>
        <taxon>Insecta</taxon>
        <taxon>Pterygota</taxon>
        <taxon>Neoptera</taxon>
        <taxon>Paraneoptera</taxon>
        <taxon>Hemiptera</taxon>
        <taxon>Heteroptera</taxon>
        <taxon>Panheteroptera</taxon>
        <taxon>Cimicomorpha</taxon>
        <taxon>Miridae</taxon>
        <taxon>Dicyphina</taxon>
        <taxon>Nesidiocoris</taxon>
    </lineage>
</organism>
<sequence>MERIRMSRPNSKSHRAGLMVNFFSRDVRGIAIHHLRSAADCSLTLRQRLKGLTSRTTVQMLSRNMLRYAKHERVFEDD</sequence>
<keyword evidence="2" id="KW-1185">Reference proteome</keyword>
<gene>
    <name evidence="1" type="ORF">NTEN_LOCUS5578</name>
</gene>
<protein>
    <submittedName>
        <fullName evidence="1">Uncharacterized protein</fullName>
    </submittedName>
</protein>
<accession>A0A6H5GC92</accession>